<dbReference type="Gene3D" id="1.10.443.10">
    <property type="entry name" value="Intergrase catalytic core"/>
    <property type="match status" value="1"/>
</dbReference>
<protein>
    <recommendedName>
        <fullName evidence="6">Tyr recombinase domain-containing protein</fullName>
    </recommendedName>
</protein>
<dbReference type="InterPro" id="IPR050090">
    <property type="entry name" value="Tyrosine_recombinase_XerCD"/>
</dbReference>
<dbReference type="PROSITE" id="PS51898">
    <property type="entry name" value="TYR_RECOMBINASE"/>
    <property type="match status" value="1"/>
</dbReference>
<organism evidence="7 8">
    <name type="scientific">Pacificimonas flava</name>
    <dbReference type="NCBI Taxonomy" id="1234595"/>
    <lineage>
        <taxon>Bacteria</taxon>
        <taxon>Pseudomonadati</taxon>
        <taxon>Pseudomonadota</taxon>
        <taxon>Alphaproteobacteria</taxon>
        <taxon>Sphingomonadales</taxon>
        <taxon>Sphingosinicellaceae</taxon>
        <taxon>Pacificimonas</taxon>
    </lineage>
</organism>
<comment type="caution">
    <text evidence="7">The sequence shown here is derived from an EMBL/GenBank/DDBJ whole genome shotgun (WGS) entry which is preliminary data.</text>
</comment>
<dbReference type="InterPro" id="IPR046668">
    <property type="entry name" value="DUF6538"/>
</dbReference>
<evidence type="ECO:0000313" key="8">
    <source>
        <dbReference type="Proteomes" id="UP000198462"/>
    </source>
</evidence>
<proteinExistence type="inferred from homology"/>
<keyword evidence="3" id="KW-0238">DNA-binding</keyword>
<name>A0A219B376_9SPHN</name>
<keyword evidence="2" id="KW-0229">DNA integration</keyword>
<feature type="region of interest" description="Disordered" evidence="5">
    <location>
        <begin position="73"/>
        <end position="104"/>
    </location>
</feature>
<dbReference type="AlphaFoldDB" id="A0A219B376"/>
<dbReference type="SUPFAM" id="SSF56349">
    <property type="entry name" value="DNA breaking-rejoining enzymes"/>
    <property type="match status" value="1"/>
</dbReference>
<dbReference type="GO" id="GO:0006310">
    <property type="term" value="P:DNA recombination"/>
    <property type="evidence" value="ECO:0007669"/>
    <property type="project" value="UniProtKB-KW"/>
</dbReference>
<evidence type="ECO:0000256" key="2">
    <source>
        <dbReference type="ARBA" id="ARBA00022908"/>
    </source>
</evidence>
<dbReference type="Pfam" id="PF20172">
    <property type="entry name" value="DUF6538"/>
    <property type="match status" value="1"/>
</dbReference>
<dbReference type="InterPro" id="IPR011010">
    <property type="entry name" value="DNA_brk_join_enz"/>
</dbReference>
<evidence type="ECO:0000256" key="3">
    <source>
        <dbReference type="ARBA" id="ARBA00023125"/>
    </source>
</evidence>
<dbReference type="OrthoDB" id="9784724at2"/>
<dbReference type="InterPro" id="IPR010998">
    <property type="entry name" value="Integrase_recombinase_N"/>
</dbReference>
<sequence length="405" mass="45541">MCTYLQRHNGVYRFRRSVPSELRPFIRTQSGSARREWVISLGTKDREEAKRRLPEHTVETDRLIDEARARAVAPISEGGSRESEERAAQEMLERERQLRHEKRKELRTGLRMRMALSTAELTPEEAAHRDLLRERDADISALKAAIEAQSAIIEKLKASSGYGSIVEAPHASAALSIRSLFEEYAVAAKPRPQTVKSFRAYVETFCEFIGHDDARRISSLHVRSWLKKLENEGGRGRRALSPKTVRESYLPALAQALQQAVADGRLEKNPAKDLALPRVRKPVQVREREFRPEETTALLGASLKMGDPDPADHTSFARRWVPWLCAYTGARVSEMLQLRKEDVMTEGTVAALHITPAAGSTKTDKPRKVPIHEHLLAQGFLEAVAKADEGPLFFSSSRSLNSRPS</sequence>
<gene>
    <name evidence="7" type="ORF">B5C34_03600</name>
</gene>
<evidence type="ECO:0000256" key="1">
    <source>
        <dbReference type="ARBA" id="ARBA00008857"/>
    </source>
</evidence>
<dbReference type="EMBL" id="NFZT01000001">
    <property type="protein sequence ID" value="OWV32624.1"/>
    <property type="molecule type" value="Genomic_DNA"/>
</dbReference>
<dbReference type="Gene3D" id="1.10.150.130">
    <property type="match status" value="1"/>
</dbReference>
<keyword evidence="8" id="KW-1185">Reference proteome</keyword>
<feature type="domain" description="Tyr recombinase" evidence="6">
    <location>
        <begin position="285"/>
        <end position="405"/>
    </location>
</feature>
<evidence type="ECO:0000256" key="5">
    <source>
        <dbReference type="SAM" id="MobiDB-lite"/>
    </source>
</evidence>
<evidence type="ECO:0000313" key="7">
    <source>
        <dbReference type="EMBL" id="OWV32624.1"/>
    </source>
</evidence>
<dbReference type="GO" id="GO:0003677">
    <property type="term" value="F:DNA binding"/>
    <property type="evidence" value="ECO:0007669"/>
    <property type="project" value="UniProtKB-KW"/>
</dbReference>
<evidence type="ECO:0000256" key="4">
    <source>
        <dbReference type="ARBA" id="ARBA00023172"/>
    </source>
</evidence>
<dbReference type="InterPro" id="IPR002104">
    <property type="entry name" value="Integrase_catalytic"/>
</dbReference>
<evidence type="ECO:0000259" key="6">
    <source>
        <dbReference type="PROSITE" id="PS51898"/>
    </source>
</evidence>
<reference evidence="8" key="1">
    <citation type="submission" date="2017-05" db="EMBL/GenBank/DDBJ databases">
        <authorList>
            <person name="Lin X."/>
        </authorList>
    </citation>
    <scope>NUCLEOTIDE SEQUENCE [LARGE SCALE GENOMIC DNA]</scope>
    <source>
        <strain evidence="8">JLT2012</strain>
    </source>
</reference>
<keyword evidence="4" id="KW-0233">DNA recombination</keyword>
<accession>A0A219B376</accession>
<dbReference type="Proteomes" id="UP000198462">
    <property type="component" value="Unassembled WGS sequence"/>
</dbReference>
<dbReference type="PANTHER" id="PTHR30349:SF41">
    <property type="entry name" value="INTEGRASE_RECOMBINASE PROTEIN MJ0367-RELATED"/>
    <property type="match status" value="1"/>
</dbReference>
<dbReference type="InterPro" id="IPR013762">
    <property type="entry name" value="Integrase-like_cat_sf"/>
</dbReference>
<dbReference type="GO" id="GO:0015074">
    <property type="term" value="P:DNA integration"/>
    <property type="evidence" value="ECO:0007669"/>
    <property type="project" value="UniProtKB-KW"/>
</dbReference>
<comment type="similarity">
    <text evidence="1">Belongs to the 'phage' integrase family.</text>
</comment>
<feature type="compositionally biased region" description="Basic and acidic residues" evidence="5">
    <location>
        <begin position="79"/>
        <end position="104"/>
    </location>
</feature>
<dbReference type="RefSeq" id="WP_088711417.1">
    <property type="nucleotide sequence ID" value="NZ_NFZT01000001.1"/>
</dbReference>
<dbReference type="PANTHER" id="PTHR30349">
    <property type="entry name" value="PHAGE INTEGRASE-RELATED"/>
    <property type="match status" value="1"/>
</dbReference>